<organism evidence="2 3">
    <name type="scientific">Okibacterium fritillariae</name>
    <dbReference type="NCBI Taxonomy" id="123320"/>
    <lineage>
        <taxon>Bacteria</taxon>
        <taxon>Bacillati</taxon>
        <taxon>Actinomycetota</taxon>
        <taxon>Actinomycetes</taxon>
        <taxon>Micrococcales</taxon>
        <taxon>Microbacteriaceae</taxon>
        <taxon>Okibacterium</taxon>
    </lineage>
</organism>
<proteinExistence type="predicted"/>
<reference evidence="2 3" key="1">
    <citation type="submission" date="2017-02" db="EMBL/GenBank/DDBJ databases">
        <authorList>
            <person name="Peterson S.W."/>
        </authorList>
    </citation>
    <scope>NUCLEOTIDE SEQUENCE [LARGE SCALE GENOMIC DNA]</scope>
    <source>
        <strain evidence="2 3">VKM Ac-2059</strain>
    </source>
</reference>
<dbReference type="STRING" id="123320.SAMN06309945_0450"/>
<dbReference type="Proteomes" id="UP000190857">
    <property type="component" value="Unassembled WGS sequence"/>
</dbReference>
<accession>A0A1T5IHT4</accession>
<protein>
    <recommendedName>
        <fullName evidence="4">Alkaline shock response membrane anchor protein AmaP</fullName>
    </recommendedName>
</protein>
<evidence type="ECO:0000256" key="1">
    <source>
        <dbReference type="SAM" id="Phobius"/>
    </source>
</evidence>
<keyword evidence="1" id="KW-0472">Membrane</keyword>
<feature type="transmembrane region" description="Helical" evidence="1">
    <location>
        <begin position="67"/>
        <end position="89"/>
    </location>
</feature>
<evidence type="ECO:0008006" key="4">
    <source>
        <dbReference type="Google" id="ProtNLM"/>
    </source>
</evidence>
<evidence type="ECO:0000313" key="2">
    <source>
        <dbReference type="EMBL" id="SKC38563.1"/>
    </source>
</evidence>
<evidence type="ECO:0000313" key="3">
    <source>
        <dbReference type="Proteomes" id="UP000190857"/>
    </source>
</evidence>
<keyword evidence="1" id="KW-0812">Transmembrane</keyword>
<dbReference type="OrthoDB" id="5123397at2"/>
<sequence length="203" mass="20971">MTGKHAALNRFFLFLIGLVLALIGAAIGFLGFAPAAEKAWRSGAGSGVDTLADAAQASAIPGTQTHWVAAAAVLLGVIAAALLISWMIAQRQRVRRTAARAEGDNGLGEIVIDNRAFEQIVEARLADEPGIIASNVRSVPAGGTNTGVRVRITTRRGASPARIAAEANTAVDEAQTILGKKIPVLITVRAGARAALGHVQRVS</sequence>
<gene>
    <name evidence="2" type="ORF">SAMN06309945_0450</name>
</gene>
<dbReference type="AlphaFoldDB" id="A0A1T5IHT4"/>
<dbReference type="EMBL" id="FUZP01000001">
    <property type="protein sequence ID" value="SKC38563.1"/>
    <property type="molecule type" value="Genomic_DNA"/>
</dbReference>
<keyword evidence="1" id="KW-1133">Transmembrane helix</keyword>
<name>A0A1T5IHT4_9MICO</name>
<keyword evidence="3" id="KW-1185">Reference proteome</keyword>
<dbReference type="RefSeq" id="WP_079726667.1">
    <property type="nucleotide sequence ID" value="NZ_FUZP01000001.1"/>
</dbReference>
<feature type="transmembrane region" description="Helical" evidence="1">
    <location>
        <begin position="12"/>
        <end position="33"/>
    </location>
</feature>